<organism evidence="2 3">
    <name type="scientific">Micromonospora carbonacea</name>
    <dbReference type="NCBI Taxonomy" id="47853"/>
    <lineage>
        <taxon>Bacteria</taxon>
        <taxon>Bacillati</taxon>
        <taxon>Actinomycetota</taxon>
        <taxon>Actinomycetes</taxon>
        <taxon>Micromonosporales</taxon>
        <taxon>Micromonosporaceae</taxon>
        <taxon>Micromonospora</taxon>
    </lineage>
</organism>
<evidence type="ECO:0000256" key="1">
    <source>
        <dbReference type="SAM" id="MobiDB-lite"/>
    </source>
</evidence>
<evidence type="ECO:0000313" key="2">
    <source>
        <dbReference type="EMBL" id="SCF42176.1"/>
    </source>
</evidence>
<keyword evidence="3" id="KW-1185">Reference proteome</keyword>
<protein>
    <submittedName>
        <fullName evidence="2">Uncharacterized protein</fullName>
    </submittedName>
</protein>
<reference evidence="3" key="1">
    <citation type="submission" date="2016-06" db="EMBL/GenBank/DDBJ databases">
        <authorList>
            <person name="Varghese N."/>
            <person name="Submissions Spin"/>
        </authorList>
    </citation>
    <scope>NUCLEOTIDE SEQUENCE [LARGE SCALE GENOMIC DNA]</scope>
    <source>
        <strain evidence="3">DSM 43168</strain>
    </source>
</reference>
<gene>
    <name evidence="2" type="ORF">GA0070563_11247</name>
</gene>
<dbReference type="Proteomes" id="UP000183585">
    <property type="component" value="Unassembled WGS sequence"/>
</dbReference>
<dbReference type="RefSeq" id="WP_176734973.1">
    <property type="nucleotide sequence ID" value="NZ_FMCT01000012.1"/>
</dbReference>
<feature type="region of interest" description="Disordered" evidence="1">
    <location>
        <begin position="1"/>
        <end position="20"/>
    </location>
</feature>
<proteinExistence type="predicted"/>
<evidence type="ECO:0000313" key="3">
    <source>
        <dbReference type="Proteomes" id="UP000183585"/>
    </source>
</evidence>
<dbReference type="EMBL" id="FMCT01000012">
    <property type="protein sequence ID" value="SCF42176.1"/>
    <property type="molecule type" value="Genomic_DNA"/>
</dbReference>
<sequence length="46" mass="5481">MTAKVVRLDDQRRRTDRGRDEQVLIEADRIRDGLTSRDQKQANNRK</sequence>
<name>A0A1C5AAM7_9ACTN</name>
<dbReference type="AlphaFoldDB" id="A0A1C5AAM7"/>
<accession>A0A1C5AAM7</accession>